<evidence type="ECO:0000256" key="2">
    <source>
        <dbReference type="ARBA" id="ARBA00022737"/>
    </source>
</evidence>
<reference evidence="5" key="1">
    <citation type="submission" date="2025-08" db="UniProtKB">
        <authorList>
            <consortium name="Ensembl"/>
        </authorList>
    </citation>
    <scope>IDENTIFICATION</scope>
</reference>
<dbReference type="Ensembl" id="ENSNMLT00000031493.1">
    <property type="protein sequence ID" value="ENSNMLP00000028201.1"/>
    <property type="gene ID" value="ENSNMLG00000017922.1"/>
</dbReference>
<dbReference type="PANTHER" id="PTHR14107">
    <property type="entry name" value="WD REPEAT PROTEIN"/>
    <property type="match status" value="1"/>
</dbReference>
<feature type="region of interest" description="Disordered" evidence="4">
    <location>
        <begin position="375"/>
        <end position="419"/>
    </location>
</feature>
<feature type="region of interest" description="Disordered" evidence="4">
    <location>
        <begin position="43"/>
        <end position="62"/>
    </location>
</feature>
<evidence type="ECO:0000256" key="1">
    <source>
        <dbReference type="ARBA" id="ARBA00022574"/>
    </source>
</evidence>
<feature type="compositionally biased region" description="Acidic residues" evidence="4">
    <location>
        <begin position="375"/>
        <end position="385"/>
    </location>
</feature>
<dbReference type="AlphaFoldDB" id="A0A8C6U1D6"/>
<dbReference type="Proteomes" id="UP000694523">
    <property type="component" value="Unplaced"/>
</dbReference>
<proteinExistence type="predicted"/>
<feature type="region of interest" description="Disordered" evidence="4">
    <location>
        <begin position="454"/>
        <end position="498"/>
    </location>
</feature>
<dbReference type="PANTHER" id="PTHR14107:SF15">
    <property type="entry name" value="DYSTROPHIA MYOTONICA WD REPEAT-CONTAINING PROTEIN"/>
    <property type="match status" value="1"/>
</dbReference>
<dbReference type="SMART" id="SM00320">
    <property type="entry name" value="WD40"/>
    <property type="match status" value="5"/>
</dbReference>
<dbReference type="Pfam" id="PF00400">
    <property type="entry name" value="WD40"/>
    <property type="match status" value="2"/>
</dbReference>
<keyword evidence="6" id="KW-1185">Reference proteome</keyword>
<organism evidence="5 6">
    <name type="scientific">Neogobius melanostomus</name>
    <name type="common">round goby</name>
    <dbReference type="NCBI Taxonomy" id="47308"/>
    <lineage>
        <taxon>Eukaryota</taxon>
        <taxon>Metazoa</taxon>
        <taxon>Chordata</taxon>
        <taxon>Craniata</taxon>
        <taxon>Vertebrata</taxon>
        <taxon>Euteleostomi</taxon>
        <taxon>Actinopterygii</taxon>
        <taxon>Neopterygii</taxon>
        <taxon>Teleostei</taxon>
        <taxon>Neoteleostei</taxon>
        <taxon>Acanthomorphata</taxon>
        <taxon>Gobiaria</taxon>
        <taxon>Gobiiformes</taxon>
        <taxon>Gobioidei</taxon>
        <taxon>Gobiidae</taxon>
        <taxon>Benthophilinae</taxon>
        <taxon>Neogobiini</taxon>
        <taxon>Neogobius</taxon>
    </lineage>
</organism>
<evidence type="ECO:0000256" key="3">
    <source>
        <dbReference type="PROSITE-ProRule" id="PRU00221"/>
    </source>
</evidence>
<feature type="region of interest" description="Disordered" evidence="4">
    <location>
        <begin position="515"/>
        <end position="535"/>
    </location>
</feature>
<dbReference type="Gene3D" id="2.130.10.10">
    <property type="entry name" value="YVTN repeat-like/Quinoprotein amine dehydrogenase"/>
    <property type="match status" value="1"/>
</dbReference>
<dbReference type="InterPro" id="IPR036322">
    <property type="entry name" value="WD40_repeat_dom_sf"/>
</dbReference>
<dbReference type="SUPFAM" id="SSF50978">
    <property type="entry name" value="WD40 repeat-like"/>
    <property type="match status" value="1"/>
</dbReference>
<keyword evidence="1 3" id="KW-0853">WD repeat</keyword>
<reference evidence="5" key="2">
    <citation type="submission" date="2025-09" db="UniProtKB">
        <authorList>
            <consortium name="Ensembl"/>
        </authorList>
    </citation>
    <scope>IDENTIFICATION</scope>
</reference>
<sequence length="630" mass="67989">MRCGGALLKMAGDGGALKDINEIKSQFRTREGFYKLLTLSDSQQRGGLPRGPTAGTTLGPVAGAGAIPGGGVGLLQGPGTAASSSSNAGASSSPAGFLPPVRVSMVKLQPEDPGEESERVCFNIGRELYFYTGYGCRAVDLSKPIDKRIYKGTQPTCHDFNQYSASAESVALIVGFSAGQVQYLDPIKKETSKLFNEERLIDKSKVTCLKWLPKSENLFLASHASGHLYLYNVDHSCGTTPPQYSLLRQGEGFAVYACKTKTPRNPLLRWAVGEGGLNEFAFSPDGVHVACVGQDGCLRVFHFDSMELQGVMKSYFGGLLCVSWSPDGKYLATGGEDDLVTVWSFAESRVVARGHGHKSWVNVVAFDPFTTSLEDEEPMELSGSEEDLHQGTPNNSTHFGRVRTSSTLSHLSRHSSKGGGSAAVTYRFGSVGQDTQFCLWDLTDDILYPRLPLSRGHHHPPNTNPPTLPLPRSLSRSNSLPHPAVANAKSGSGSGAGNSTPFSIGRFATLSLQERKSDKSSVEKEHKRYHSLGNISKSNDKINVAPRSHRLDAAKVLGTTLCPRMHEVPLLEPLVCKKIAHERLTVLVFMDDCIITACQEGLICTWARPGKTGRAGGREEGTLLMSTLFI</sequence>
<name>A0A8C6U1D6_9GOBI</name>
<feature type="compositionally biased region" description="Basic and acidic residues" evidence="4">
    <location>
        <begin position="515"/>
        <end position="526"/>
    </location>
</feature>
<accession>A0A8C6U1D6</accession>
<evidence type="ECO:0000313" key="6">
    <source>
        <dbReference type="Proteomes" id="UP000694523"/>
    </source>
</evidence>
<evidence type="ECO:0000256" key="4">
    <source>
        <dbReference type="SAM" id="MobiDB-lite"/>
    </source>
</evidence>
<dbReference type="InterPro" id="IPR015943">
    <property type="entry name" value="WD40/YVTN_repeat-like_dom_sf"/>
</dbReference>
<feature type="repeat" description="WD" evidence="3">
    <location>
        <begin position="312"/>
        <end position="353"/>
    </location>
</feature>
<protein>
    <submittedName>
        <fullName evidence="5">DM1 locus, WD repeat containing</fullName>
    </submittedName>
</protein>
<dbReference type="InterPro" id="IPR001680">
    <property type="entry name" value="WD40_rpt"/>
</dbReference>
<dbReference type="PROSITE" id="PS50082">
    <property type="entry name" value="WD_REPEATS_2"/>
    <property type="match status" value="1"/>
</dbReference>
<feature type="compositionally biased region" description="Low complexity" evidence="4">
    <location>
        <begin position="470"/>
        <end position="491"/>
    </location>
</feature>
<keyword evidence="2" id="KW-0677">Repeat</keyword>
<dbReference type="InterPro" id="IPR051362">
    <property type="entry name" value="WD_repeat_creC_regulators"/>
</dbReference>
<dbReference type="PROSITE" id="PS50294">
    <property type="entry name" value="WD_REPEATS_REGION"/>
    <property type="match status" value="1"/>
</dbReference>
<evidence type="ECO:0000313" key="5">
    <source>
        <dbReference type="Ensembl" id="ENSNMLP00000028201.1"/>
    </source>
</evidence>